<gene>
    <name evidence="1" type="ORF">PoB_002305400</name>
</gene>
<accession>A0AAV3ZRQ3</accession>
<dbReference type="AlphaFoldDB" id="A0AAV3ZRQ3"/>
<evidence type="ECO:0000313" key="1">
    <source>
        <dbReference type="EMBL" id="GFN96548.1"/>
    </source>
</evidence>
<keyword evidence="2" id="KW-1185">Reference proteome</keyword>
<name>A0AAV3ZRQ3_9GAST</name>
<reference evidence="1 2" key="1">
    <citation type="journal article" date="2021" name="Elife">
        <title>Chloroplast acquisition without the gene transfer in kleptoplastic sea slugs, Plakobranchus ocellatus.</title>
        <authorList>
            <person name="Maeda T."/>
            <person name="Takahashi S."/>
            <person name="Yoshida T."/>
            <person name="Shimamura S."/>
            <person name="Takaki Y."/>
            <person name="Nagai Y."/>
            <person name="Toyoda A."/>
            <person name="Suzuki Y."/>
            <person name="Arimoto A."/>
            <person name="Ishii H."/>
            <person name="Satoh N."/>
            <person name="Nishiyama T."/>
            <person name="Hasebe M."/>
            <person name="Maruyama T."/>
            <person name="Minagawa J."/>
            <person name="Obokata J."/>
            <person name="Shigenobu S."/>
        </authorList>
    </citation>
    <scope>NUCLEOTIDE SEQUENCE [LARGE SCALE GENOMIC DNA]</scope>
</reference>
<comment type="caution">
    <text evidence="1">The sequence shown here is derived from an EMBL/GenBank/DDBJ whole genome shotgun (WGS) entry which is preliminary data.</text>
</comment>
<evidence type="ECO:0000313" key="2">
    <source>
        <dbReference type="Proteomes" id="UP000735302"/>
    </source>
</evidence>
<organism evidence="1 2">
    <name type="scientific">Plakobranchus ocellatus</name>
    <dbReference type="NCBI Taxonomy" id="259542"/>
    <lineage>
        <taxon>Eukaryota</taxon>
        <taxon>Metazoa</taxon>
        <taxon>Spiralia</taxon>
        <taxon>Lophotrochozoa</taxon>
        <taxon>Mollusca</taxon>
        <taxon>Gastropoda</taxon>
        <taxon>Heterobranchia</taxon>
        <taxon>Euthyneura</taxon>
        <taxon>Panpulmonata</taxon>
        <taxon>Sacoglossa</taxon>
        <taxon>Placobranchoidea</taxon>
        <taxon>Plakobranchidae</taxon>
        <taxon>Plakobranchus</taxon>
    </lineage>
</organism>
<dbReference type="Proteomes" id="UP000735302">
    <property type="component" value="Unassembled WGS sequence"/>
</dbReference>
<proteinExistence type="predicted"/>
<protein>
    <submittedName>
        <fullName evidence="1">Uncharacterized protein</fullName>
    </submittedName>
</protein>
<sequence length="106" mass="11511">MPKKNARGSNDLETLRLTLPSVAMDAIAAAQSLNLQMQEANEITMTRISIAPLPGAVINHLSEFDLTAAGPFIVPCPLCIRIVLKCDAFSKNMAHVAGLYFELWAK</sequence>
<dbReference type="EMBL" id="BLXT01002683">
    <property type="protein sequence ID" value="GFN96548.1"/>
    <property type="molecule type" value="Genomic_DNA"/>
</dbReference>